<feature type="compositionally biased region" description="Polar residues" evidence="5">
    <location>
        <begin position="512"/>
        <end position="540"/>
    </location>
</feature>
<feature type="compositionally biased region" description="Polar residues" evidence="5">
    <location>
        <begin position="254"/>
        <end position="269"/>
    </location>
</feature>
<feature type="region of interest" description="Disordered" evidence="5">
    <location>
        <begin position="201"/>
        <end position="226"/>
    </location>
</feature>
<feature type="chain" id="PRO_5043994516" evidence="7">
    <location>
        <begin position="26"/>
        <end position="736"/>
    </location>
</feature>
<evidence type="ECO:0000256" key="4">
    <source>
        <dbReference type="ARBA" id="ARBA00023136"/>
    </source>
</evidence>
<feature type="region of interest" description="Disordered" evidence="5">
    <location>
        <begin position="240"/>
        <end position="736"/>
    </location>
</feature>
<keyword evidence="2 6" id="KW-0812">Transmembrane</keyword>
<evidence type="ECO:0000256" key="6">
    <source>
        <dbReference type="SAM" id="Phobius"/>
    </source>
</evidence>
<dbReference type="PANTHER" id="PTHR28013">
    <property type="entry name" value="PROTEIN DCV1-RELATED"/>
    <property type="match status" value="1"/>
</dbReference>
<dbReference type="InterPro" id="IPR051380">
    <property type="entry name" value="pH-response_reg_palI/RIM9"/>
</dbReference>
<protein>
    <submittedName>
        <fullName evidence="8">Uncharacterized protein</fullName>
    </submittedName>
</protein>
<dbReference type="PANTHER" id="PTHR28013:SF3">
    <property type="entry name" value="PROTEIN DCV1-RELATED"/>
    <property type="match status" value="1"/>
</dbReference>
<feature type="compositionally biased region" description="Gly residues" evidence="5">
    <location>
        <begin position="316"/>
        <end position="363"/>
    </location>
</feature>
<evidence type="ECO:0000256" key="2">
    <source>
        <dbReference type="ARBA" id="ARBA00022692"/>
    </source>
</evidence>
<evidence type="ECO:0000313" key="9">
    <source>
        <dbReference type="Proteomes" id="UP000294847"/>
    </source>
</evidence>
<name>A0A4P7NUC0_PYROR</name>
<feature type="signal peptide" evidence="7">
    <location>
        <begin position="1"/>
        <end position="25"/>
    </location>
</feature>
<dbReference type="AlphaFoldDB" id="A0A4P7NUC0"/>
<feature type="transmembrane region" description="Helical" evidence="6">
    <location>
        <begin position="154"/>
        <end position="176"/>
    </location>
</feature>
<keyword evidence="4 6" id="KW-0472">Membrane</keyword>
<feature type="compositionally biased region" description="Basic and acidic residues" evidence="5">
    <location>
        <begin position="240"/>
        <end position="251"/>
    </location>
</feature>
<dbReference type="GO" id="GO:0032153">
    <property type="term" value="C:cell division site"/>
    <property type="evidence" value="ECO:0007669"/>
    <property type="project" value="TreeGrafter"/>
</dbReference>
<evidence type="ECO:0000256" key="3">
    <source>
        <dbReference type="ARBA" id="ARBA00022989"/>
    </source>
</evidence>
<accession>A0A4P7NUC0</accession>
<feature type="transmembrane region" description="Helical" evidence="6">
    <location>
        <begin position="87"/>
        <end position="110"/>
    </location>
</feature>
<dbReference type="InterPro" id="IPR009571">
    <property type="entry name" value="SUR7/Rim9-like_fungi"/>
</dbReference>
<proteinExistence type="predicted"/>
<sequence>MLRPATPLAVLLAAAFGLLLISVLSTPIIKAIPLGEYVGVTFGVFGYCINNNARCSPIEIGYDEGLAAALADKNANFDLPSQARRTLSTILIIHPVAALVTLIMFAMSIAAHFHSPSHSARYLLIVFIVGLLNFVICLLAFLVDVLLFVPHMAWGSYLVLAATILVALSGLVACAMRRTLVSRKARKKRIEENAEMSGENFYNRQAQQVTPPAENKPTVPVVSGANGAVGDKLPSFATYEKRDDLSSEDRVPLTANSPANRSPNAQYNDPNRPDGQFNQPRRAPSGRDQYGNPMEGPTDAYGVQRAPSAERMNPGARGGYRGRGYGPPGRGGYGYGPPPGSRGGYGPPGRGGYGPGPNGRGGYGPPPRGGYGPPMRGRAPPPGYQYDRRGSPAEAYGPPPGQGPYGQRQQSPGPPSAPGYGMNGSTPTVSSAAYGHQHTPSDDLPRAESPPPLPGTEPMPPVGQAVAMDAKTGSPQVPQNGFTAMPPPNRFGGGQQFRDSDADIQGMVGLQQGITPAGQQPPSQRHQTLMSEPSHYSQEGPQYVPARQNWNDQRSKTPGAESVIHPSMMPQPLNASRTDLSISRNSPGPGGAPARSRTSEYYEDVAPRFATPDPSLRGTPVPGQAGGRIPPPINLPAGGPDFDEMPDGSRSPAASERSTFTSISQRGINPRWNPPPPSMMPGYGPAPQRRPNRNDMLLNSNPDFELPTNRGGRGGSPPRAPGTSMIPGSAYPNGRL</sequence>
<feature type="compositionally biased region" description="Polar residues" evidence="5">
    <location>
        <begin position="573"/>
        <end position="586"/>
    </location>
</feature>
<feature type="compositionally biased region" description="Pro residues" evidence="5">
    <location>
        <begin position="448"/>
        <end position="461"/>
    </location>
</feature>
<evidence type="ECO:0000256" key="1">
    <source>
        <dbReference type="ARBA" id="ARBA00004141"/>
    </source>
</evidence>
<feature type="compositionally biased region" description="Polar residues" evidence="5">
    <location>
        <begin position="473"/>
        <end position="482"/>
    </location>
</feature>
<comment type="subcellular location">
    <subcellularLocation>
        <location evidence="1">Membrane</location>
        <topology evidence="1">Multi-pass membrane protein</topology>
    </subcellularLocation>
</comment>
<dbReference type="GO" id="GO:0005886">
    <property type="term" value="C:plasma membrane"/>
    <property type="evidence" value="ECO:0007669"/>
    <property type="project" value="InterPro"/>
</dbReference>
<organism evidence="8 9">
    <name type="scientific">Pyricularia oryzae</name>
    <name type="common">Rice blast fungus</name>
    <name type="synonym">Magnaporthe oryzae</name>
    <dbReference type="NCBI Taxonomy" id="318829"/>
    <lineage>
        <taxon>Eukaryota</taxon>
        <taxon>Fungi</taxon>
        <taxon>Dikarya</taxon>
        <taxon>Ascomycota</taxon>
        <taxon>Pezizomycotina</taxon>
        <taxon>Sordariomycetes</taxon>
        <taxon>Sordariomycetidae</taxon>
        <taxon>Magnaporthales</taxon>
        <taxon>Pyriculariaceae</taxon>
        <taxon>Pyricularia</taxon>
    </lineage>
</organism>
<evidence type="ECO:0000256" key="5">
    <source>
        <dbReference type="SAM" id="MobiDB-lite"/>
    </source>
</evidence>
<evidence type="ECO:0000313" key="8">
    <source>
        <dbReference type="EMBL" id="QBZ66164.1"/>
    </source>
</evidence>
<feature type="compositionally biased region" description="Polar residues" evidence="5">
    <location>
        <begin position="201"/>
        <end position="210"/>
    </location>
</feature>
<feature type="transmembrane region" description="Helical" evidence="6">
    <location>
        <begin position="122"/>
        <end position="148"/>
    </location>
</feature>
<dbReference type="EMBL" id="CP034210">
    <property type="protein sequence ID" value="QBZ66164.1"/>
    <property type="molecule type" value="Genomic_DNA"/>
</dbReference>
<feature type="compositionally biased region" description="Polar residues" evidence="5">
    <location>
        <begin position="656"/>
        <end position="667"/>
    </location>
</feature>
<gene>
    <name evidence="8" type="ORF">PoMZ_13135</name>
</gene>
<reference evidence="8 9" key="1">
    <citation type="journal article" date="2019" name="Mol. Biol. Evol.">
        <title>Blast fungal genomes show frequent chromosomal changes, gene gains and losses, and effector gene turnover.</title>
        <authorList>
            <person name="Gomez Luciano L.B."/>
            <person name="Jason Tsai I."/>
            <person name="Chuma I."/>
            <person name="Tosa Y."/>
            <person name="Chen Y.H."/>
            <person name="Li J.Y."/>
            <person name="Li M.Y."/>
            <person name="Jade Lu M.Y."/>
            <person name="Nakayashiki H."/>
            <person name="Li W.H."/>
        </authorList>
    </citation>
    <scope>NUCLEOTIDE SEQUENCE [LARGE SCALE GENOMIC DNA]</scope>
    <source>
        <strain evidence="8">MZ5-1-6</strain>
    </source>
</reference>
<keyword evidence="3 6" id="KW-1133">Transmembrane helix</keyword>
<dbReference type="Proteomes" id="UP000294847">
    <property type="component" value="Chromosome 7"/>
</dbReference>
<dbReference type="VEuPathDB" id="FungiDB:M_BR32_EuGene_00060091"/>
<keyword evidence="7" id="KW-0732">Signal</keyword>
<dbReference type="GO" id="GO:0035838">
    <property type="term" value="C:growing cell tip"/>
    <property type="evidence" value="ECO:0007669"/>
    <property type="project" value="TreeGrafter"/>
</dbReference>
<dbReference type="Pfam" id="PF06687">
    <property type="entry name" value="SUR7"/>
    <property type="match status" value="1"/>
</dbReference>
<evidence type="ECO:0000256" key="7">
    <source>
        <dbReference type="SAM" id="SignalP"/>
    </source>
</evidence>